<name>A0A656QDG7_9BURK</name>
<dbReference type="InterPro" id="IPR018968">
    <property type="entry name" value="Phasin"/>
</dbReference>
<dbReference type="EMBL" id="JFHD01000034">
    <property type="protein sequence ID" value="KDR26423.1"/>
    <property type="molecule type" value="Genomic_DNA"/>
</dbReference>
<protein>
    <submittedName>
        <fullName evidence="2">Phasin</fullName>
    </submittedName>
</protein>
<evidence type="ECO:0000313" key="2">
    <source>
        <dbReference type="EMBL" id="KDR26423.1"/>
    </source>
</evidence>
<evidence type="ECO:0000313" key="3">
    <source>
        <dbReference type="Proteomes" id="UP000027451"/>
    </source>
</evidence>
<organism evidence="2 3">
    <name type="scientific">Caballeronia zhejiangensis</name>
    <dbReference type="NCBI Taxonomy" id="871203"/>
    <lineage>
        <taxon>Bacteria</taxon>
        <taxon>Pseudomonadati</taxon>
        <taxon>Pseudomonadota</taxon>
        <taxon>Betaproteobacteria</taxon>
        <taxon>Burkholderiales</taxon>
        <taxon>Burkholderiaceae</taxon>
        <taxon>Caballeronia</taxon>
    </lineage>
</organism>
<proteinExistence type="predicted"/>
<accession>A0A656QDG7</accession>
<gene>
    <name evidence="2" type="ORF">BG60_22890</name>
</gene>
<reference evidence="2 3" key="1">
    <citation type="submission" date="2014-03" db="EMBL/GenBank/DDBJ databases">
        <title>Draft Genome Sequences of Four Burkholderia Strains.</title>
        <authorList>
            <person name="Liu X.Y."/>
            <person name="Li C.X."/>
            <person name="Xu J.H."/>
        </authorList>
    </citation>
    <scope>NUCLEOTIDE SEQUENCE [LARGE SCALE GENOMIC DNA]</scope>
    <source>
        <strain evidence="2 3">OP-1</strain>
    </source>
</reference>
<feature type="domain" description="Phasin" evidence="1">
    <location>
        <begin position="14"/>
        <end position="102"/>
    </location>
</feature>
<dbReference type="Proteomes" id="UP000027451">
    <property type="component" value="Unassembled WGS sequence"/>
</dbReference>
<dbReference type="RefSeq" id="WP_008345832.1">
    <property type="nucleotide sequence ID" value="NZ_CP084288.1"/>
</dbReference>
<dbReference type="Pfam" id="PF09361">
    <property type="entry name" value="Phasin_2"/>
    <property type="match status" value="1"/>
</dbReference>
<keyword evidence="3" id="KW-1185">Reference proteome</keyword>
<sequence length="174" mass="18336">MFQYPGSFAYQVPSLARANLQAFLNMTGRFASGMQALGELNVQTVRTVIDESNALLRAGDEAGAGDVLGWQSVMLAQFPQKAASYGQHVLSIITSTQDDILSEVRNQYERNGIKFGDMANAAADDAQTAAQSSGELITNLADATNDAARETGGAVLDASGEVAKTSRATAKRSV</sequence>
<evidence type="ECO:0000259" key="1">
    <source>
        <dbReference type="Pfam" id="PF09361"/>
    </source>
</evidence>
<dbReference type="OrthoDB" id="9110675at2"/>
<dbReference type="AlphaFoldDB" id="A0A656QDG7"/>
<comment type="caution">
    <text evidence="2">The sequence shown here is derived from an EMBL/GenBank/DDBJ whole genome shotgun (WGS) entry which is preliminary data.</text>
</comment>